<dbReference type="SUPFAM" id="SSF56507">
    <property type="entry name" value="Methionine synthase activation domain-like"/>
    <property type="match status" value="1"/>
</dbReference>
<dbReference type="Pfam" id="PF02574">
    <property type="entry name" value="S-methyl_trans"/>
    <property type="match status" value="1"/>
</dbReference>
<dbReference type="PROSITE" id="PS50974">
    <property type="entry name" value="ADOMET_ACTIVATION"/>
    <property type="match status" value="1"/>
</dbReference>
<dbReference type="InterPro" id="IPR003759">
    <property type="entry name" value="Cbl-bd_cap"/>
</dbReference>
<proteinExistence type="inferred from homology"/>
<feature type="binding site" evidence="23">
    <location>
        <position position="806"/>
    </location>
    <ligand>
        <name>methylcob(III)alamin</name>
        <dbReference type="ChEBI" id="CHEBI:28115"/>
    </ligand>
</feature>
<dbReference type="PROSITE" id="PS50972">
    <property type="entry name" value="PTERIN_BINDING"/>
    <property type="match status" value="1"/>
</dbReference>
<evidence type="ECO:0000313" key="31">
    <source>
        <dbReference type="Proteomes" id="UP001158076"/>
    </source>
</evidence>
<evidence type="ECO:0000256" key="18">
    <source>
        <dbReference type="ARBA" id="ARBA00025552"/>
    </source>
</evidence>
<dbReference type="CDD" id="cd00740">
    <property type="entry name" value="MeTr"/>
    <property type="match status" value="1"/>
</dbReference>
<evidence type="ECO:0000259" key="29">
    <source>
        <dbReference type="PROSITE" id="PS51337"/>
    </source>
</evidence>
<feature type="binding site" evidence="23">
    <location>
        <begin position="758"/>
        <end position="762"/>
    </location>
    <ligand>
        <name>methylcob(III)alamin</name>
        <dbReference type="ChEBI" id="CHEBI:28115"/>
    </ligand>
</feature>
<evidence type="ECO:0000256" key="13">
    <source>
        <dbReference type="ARBA" id="ARBA00022723"/>
    </source>
</evidence>
<feature type="binding site" evidence="22 24">
    <location>
        <position position="314"/>
    </location>
    <ligand>
        <name>Zn(2+)</name>
        <dbReference type="ChEBI" id="CHEBI:29105"/>
    </ligand>
</feature>
<evidence type="ECO:0000259" key="27">
    <source>
        <dbReference type="PROSITE" id="PS50974"/>
    </source>
</evidence>
<dbReference type="GO" id="GO:0032259">
    <property type="term" value="P:methylation"/>
    <property type="evidence" value="ECO:0007669"/>
    <property type="project" value="UniProtKB-KW"/>
</dbReference>
<keyword evidence="14" id="KW-0677">Repeat</keyword>
<dbReference type="PROSITE" id="PS51337">
    <property type="entry name" value="B12_BINDING_NTER"/>
    <property type="match status" value="1"/>
</dbReference>
<dbReference type="InterPro" id="IPR011005">
    <property type="entry name" value="Dihydropteroate_synth-like_sf"/>
</dbReference>
<evidence type="ECO:0000256" key="21">
    <source>
        <dbReference type="PIRNR" id="PIRNR000381"/>
    </source>
</evidence>
<dbReference type="EMBL" id="JAODZE010000006">
    <property type="protein sequence ID" value="MDH0146213.1"/>
    <property type="molecule type" value="Genomic_DNA"/>
</dbReference>
<evidence type="ECO:0000256" key="12">
    <source>
        <dbReference type="ARBA" id="ARBA00022691"/>
    </source>
</evidence>
<comment type="catalytic activity">
    <reaction evidence="1 21">
        <text>(6S)-5-methyl-5,6,7,8-tetrahydrofolate + L-homocysteine = (6S)-5,6,7,8-tetrahydrofolate + L-methionine</text>
        <dbReference type="Rhea" id="RHEA:11172"/>
        <dbReference type="ChEBI" id="CHEBI:18608"/>
        <dbReference type="ChEBI" id="CHEBI:57453"/>
        <dbReference type="ChEBI" id="CHEBI:57844"/>
        <dbReference type="ChEBI" id="CHEBI:58199"/>
        <dbReference type="EC" id="2.1.1.13"/>
    </reaction>
</comment>
<dbReference type="PANTHER" id="PTHR45833">
    <property type="entry name" value="METHIONINE SYNTHASE"/>
    <property type="match status" value="1"/>
</dbReference>
<evidence type="ECO:0000256" key="11">
    <source>
        <dbReference type="ARBA" id="ARBA00022679"/>
    </source>
</evidence>
<dbReference type="Pfam" id="PF02310">
    <property type="entry name" value="B12-binding"/>
    <property type="match status" value="1"/>
</dbReference>
<dbReference type="Proteomes" id="UP001158076">
    <property type="component" value="Unassembled WGS sequence"/>
</dbReference>
<dbReference type="Pfam" id="PF00809">
    <property type="entry name" value="Pterin_bind"/>
    <property type="match status" value="1"/>
</dbReference>
<evidence type="ECO:0000259" key="25">
    <source>
        <dbReference type="PROSITE" id="PS50970"/>
    </source>
</evidence>
<evidence type="ECO:0000256" key="15">
    <source>
        <dbReference type="ARBA" id="ARBA00022833"/>
    </source>
</evidence>
<keyword evidence="15 21" id="KW-0862">Zinc</keyword>
<feature type="domain" description="Pterin-binding" evidence="26">
    <location>
        <begin position="359"/>
        <end position="620"/>
    </location>
</feature>
<feature type="binding site" evidence="22 24">
    <location>
        <position position="250"/>
    </location>
    <ligand>
        <name>Zn(2+)</name>
        <dbReference type="ChEBI" id="CHEBI:29105"/>
    </ligand>
</feature>
<feature type="domain" description="B12-binding N-terminal" evidence="29">
    <location>
        <begin position="651"/>
        <end position="745"/>
    </location>
</feature>
<dbReference type="InterPro" id="IPR006158">
    <property type="entry name" value="Cobalamin-bd"/>
</dbReference>
<evidence type="ECO:0000256" key="17">
    <source>
        <dbReference type="ARBA" id="ARBA00023285"/>
    </source>
</evidence>
<dbReference type="GO" id="GO:0050667">
    <property type="term" value="P:homocysteine metabolic process"/>
    <property type="evidence" value="ECO:0007669"/>
    <property type="project" value="TreeGrafter"/>
</dbReference>
<dbReference type="SUPFAM" id="SSF82282">
    <property type="entry name" value="Homocysteine S-methyltransferase"/>
    <property type="match status" value="1"/>
</dbReference>
<dbReference type="InterPro" id="IPR037010">
    <property type="entry name" value="VitB12-dep_Met_synth_activ_sf"/>
</dbReference>
<dbReference type="Gene3D" id="3.40.50.280">
    <property type="entry name" value="Cobalamin-binding domain"/>
    <property type="match status" value="1"/>
</dbReference>
<feature type="domain" description="AdoMet activation" evidence="27">
    <location>
        <begin position="901"/>
        <end position="1230"/>
    </location>
</feature>
<evidence type="ECO:0000256" key="1">
    <source>
        <dbReference type="ARBA" id="ARBA00001700"/>
    </source>
</evidence>
<dbReference type="PIRSF" id="PIRSF000381">
    <property type="entry name" value="MetH"/>
    <property type="match status" value="1"/>
</dbReference>
<keyword evidence="16 21" id="KW-0486">Methionine biosynthesis</keyword>
<dbReference type="InterPro" id="IPR004223">
    <property type="entry name" value="VitB12-dep_Met_synth_activ_dom"/>
</dbReference>
<feature type="domain" description="Hcy-binding" evidence="25">
    <location>
        <begin position="8"/>
        <end position="328"/>
    </location>
</feature>
<dbReference type="AlphaFoldDB" id="A0AA42H5S9"/>
<comment type="function">
    <text evidence="18 21">Catalyzes the transfer of a methyl group from methyl-cobalamin to homocysteine, yielding enzyme-bound cob(I)alamin and methionine. Subsequently, remethylates the cofactor using methyltetrahydrofolate.</text>
</comment>
<evidence type="ECO:0000256" key="10">
    <source>
        <dbReference type="ARBA" id="ARBA00022628"/>
    </source>
</evidence>
<keyword evidence="13 21" id="KW-0479">Metal-binding</keyword>
<comment type="caution">
    <text evidence="30">The sequence shown here is derived from an EMBL/GenBank/DDBJ whole genome shotgun (WGS) entry which is preliminary data.</text>
</comment>
<dbReference type="SUPFAM" id="SSF51717">
    <property type="entry name" value="Dihydropteroate synthetase-like"/>
    <property type="match status" value="1"/>
</dbReference>
<feature type="binding site" evidence="23">
    <location>
        <position position="695"/>
    </location>
    <ligand>
        <name>methylcob(III)alamin</name>
        <dbReference type="ChEBI" id="CHEBI:28115"/>
    </ligand>
</feature>
<evidence type="ECO:0000256" key="3">
    <source>
        <dbReference type="ARBA" id="ARBA00001956"/>
    </source>
</evidence>
<keyword evidence="17 21" id="KW-0170">Cobalt</keyword>
<dbReference type="Gene3D" id="1.10.1240.10">
    <property type="entry name" value="Methionine synthase domain"/>
    <property type="match status" value="1"/>
</dbReference>
<evidence type="ECO:0000256" key="5">
    <source>
        <dbReference type="ARBA" id="ARBA00010398"/>
    </source>
</evidence>
<dbReference type="EC" id="2.1.1.13" evidence="6 20"/>
<dbReference type="RefSeq" id="WP_014596771.1">
    <property type="nucleotide sequence ID" value="NZ_JAOCDX010000001.1"/>
</dbReference>
<evidence type="ECO:0000259" key="26">
    <source>
        <dbReference type="PROSITE" id="PS50972"/>
    </source>
</evidence>
<comment type="cofactor">
    <cofactor evidence="2 21 24">
        <name>Zn(2+)</name>
        <dbReference type="ChEBI" id="CHEBI:29105"/>
    </cofactor>
</comment>
<dbReference type="Gene3D" id="3.10.196.10">
    <property type="entry name" value="Vitamin B12-dependent methionine synthase, activation domain"/>
    <property type="match status" value="1"/>
</dbReference>
<dbReference type="PROSITE" id="PS50970">
    <property type="entry name" value="HCY"/>
    <property type="match status" value="1"/>
</dbReference>
<comment type="cofactor">
    <cofactor evidence="3 21 22">
        <name>methylcob(III)alamin</name>
        <dbReference type="ChEBI" id="CHEBI:28115"/>
    </cofactor>
</comment>
<evidence type="ECO:0000256" key="9">
    <source>
        <dbReference type="ARBA" id="ARBA00022605"/>
    </source>
</evidence>
<reference evidence="30" key="1">
    <citation type="submission" date="2022-09" db="EMBL/GenBank/DDBJ databases">
        <title>Intensive care unit water sources are persistently colonized with multi-drug resistant bacteria and are the site of extensive horizontal gene transfer of antibiotic resistance genes.</title>
        <authorList>
            <person name="Diorio-Toth L."/>
        </authorList>
    </citation>
    <scope>NUCLEOTIDE SEQUENCE</scope>
    <source>
        <strain evidence="30">GD04147</strain>
    </source>
</reference>
<evidence type="ECO:0000256" key="22">
    <source>
        <dbReference type="PIRSR" id="PIRSR000381-1"/>
    </source>
</evidence>
<evidence type="ECO:0000256" key="6">
    <source>
        <dbReference type="ARBA" id="ARBA00012032"/>
    </source>
</evidence>
<evidence type="ECO:0000256" key="20">
    <source>
        <dbReference type="NCBIfam" id="TIGR02082"/>
    </source>
</evidence>
<protein>
    <recommendedName>
        <fullName evidence="7 20">Methionine synthase</fullName>
        <ecNumber evidence="6 20">2.1.1.13</ecNumber>
    </recommendedName>
    <alternativeName>
        <fullName evidence="19 21">5-methyltetrahydrofolate--homocysteine methyltransferase</fullName>
    </alternativeName>
</protein>
<dbReference type="SMART" id="SM01018">
    <property type="entry name" value="B12-binding_2"/>
    <property type="match status" value="1"/>
</dbReference>
<dbReference type="InterPro" id="IPR003726">
    <property type="entry name" value="HCY_dom"/>
</dbReference>
<keyword evidence="12 21" id="KW-0949">S-adenosyl-L-methionine</keyword>
<evidence type="ECO:0000313" key="30">
    <source>
        <dbReference type="EMBL" id="MDH0146213.1"/>
    </source>
</evidence>
<dbReference type="NCBIfam" id="NF007024">
    <property type="entry name" value="PRK09490.1"/>
    <property type="match status" value="1"/>
</dbReference>
<feature type="binding site" evidence="23">
    <location>
        <position position="810"/>
    </location>
    <ligand>
        <name>methylcob(III)alamin</name>
        <dbReference type="ChEBI" id="CHEBI:28115"/>
    </ligand>
</feature>
<evidence type="ECO:0000256" key="4">
    <source>
        <dbReference type="ARBA" id="ARBA00005178"/>
    </source>
</evidence>
<feature type="domain" description="B12-binding" evidence="28">
    <location>
        <begin position="748"/>
        <end position="884"/>
    </location>
</feature>
<evidence type="ECO:0000256" key="7">
    <source>
        <dbReference type="ARBA" id="ARBA00013998"/>
    </source>
</evidence>
<sequence length="1230" mass="134867">MSARNARLQALQHALSQRILILDGGMGTMIQSYKLEESDYRGERFADWPSDVKGNNDLLLLSRPNVIQAIEKAYLDAGADILETNTFNATRVSQADYGMEELVYELNVEGARLAREVADAKTAETPDRPRFVAGVLGPTSRTCSISPDVNNPGYRNVTFDLLVENYTEATRGLIEGGADLILIETIFDTLNAKAAIFAVQQVFEEDGVELPIMISGTITDASGRTLSGQTTEAFWNSVRHAKPISVGLNCALGAKDLRPYLEELANKADTHVSAHPNAGLPNAFGEYDETPAEMAAVVEEFAASGFLNIIGGCCGTTPAHIQAIAEAVAKYPPRVIPDIPKACRLSGLEPFTIDRSSLFVNVGERTNITGSAKFARLIREENYTEALEVALQQVEAGAQVIDINMDEGMLDSKAAMVTFLNLIAGEPDISRVPIMIDSSKWEVIEAGLKCIQGKGIVNSISMKEGVEQFKHHAHLCKRYGAAVVVMAFDEAGQADTAARKREICQRSYDILVNEVGFPPEDIIFDPNIFAIATGIEEHNNYAVDFIEACAFIRDNLPYALTSGGVSNVSFSFRGNNPVREAIHSVFLFHAIKAGLTMGIVNAGQLEIYDEIPKELRDAVEDVVLNRSAGGTEALLEIADKYKGDGSVKEAETEEWRNLPVDKRLEHALVKGITAFIVEDTEECRQQCARPIEVIEGPLMSGMNVVGDLFGAGKMFLPQVVKSARVMKQAVAHLIPFIEAEKGDKPEAKGKILMATVKGDVHDIGKNIVGVVLGCNGYDVVDMGVMVPAEKILQTAIAEKCDIIGLSGLITPSLDEMVHVAKEMQRQGFSLPLMIGGATTSKAHTAVKIDPQYSNDAVVYVTDASRAVGVATTLLSKELKPAFVDKTREEYAMIRERTANRSARTERLSYLDAIANKPPFDWSGYAPVKPSFTGRQVLEDIDLRTLVDYIDWTPFFIAWDLAGKYPRILEDEVVGEAATSLFNDAQAMLKKLVDEKLIRARAVFGFWPANQVQDDDLEVYGDNGEKLATLHHLRQQTIKPDAKPNLSLADFVAPKSTGITDYVGGFICTAGIGAEELAKVYQDKGDDYNSIMVKALADRLAEACAEWLHEQVRKHYWGYAPDERLSNEELIREQYKGIRPAPGYPACPDHTEKGTLFQLLDADGISQVTLTEHYAMLPTAAVSGWYFAHPEAQYFAVGKIDKDQVESYSQRKGHELAISERWLMPNLGYDN</sequence>
<dbReference type="InterPro" id="IPR036594">
    <property type="entry name" value="Meth_synthase_dom"/>
</dbReference>
<dbReference type="FunFam" id="3.40.50.280:FF:000001">
    <property type="entry name" value="Methionine synthase"/>
    <property type="match status" value="1"/>
</dbReference>
<comment type="similarity">
    <text evidence="5">Belongs to the vitamin-B12 dependent methionine synthase family.</text>
</comment>
<evidence type="ECO:0000256" key="19">
    <source>
        <dbReference type="ARBA" id="ARBA00031040"/>
    </source>
</evidence>
<dbReference type="Gene3D" id="1.10.288.10">
    <property type="entry name" value="Cobalamin-dependent Methionine Synthase, domain 2"/>
    <property type="match status" value="1"/>
</dbReference>
<dbReference type="NCBIfam" id="TIGR02082">
    <property type="entry name" value="metH"/>
    <property type="match status" value="1"/>
</dbReference>
<evidence type="ECO:0000256" key="14">
    <source>
        <dbReference type="ARBA" id="ARBA00022737"/>
    </source>
</evidence>
<dbReference type="InterPro" id="IPR036724">
    <property type="entry name" value="Cobalamin-bd_sf"/>
</dbReference>
<keyword evidence="10 21" id="KW-0846">Cobalamin</keyword>
<dbReference type="InterPro" id="IPR033706">
    <property type="entry name" value="Met_synthase_B12-bd"/>
</dbReference>
<name>A0AA42H5S9_STUST</name>
<dbReference type="GO" id="GO:0031419">
    <property type="term" value="F:cobalamin binding"/>
    <property type="evidence" value="ECO:0007669"/>
    <property type="project" value="UniProtKB-UniRule"/>
</dbReference>
<dbReference type="InterPro" id="IPR011822">
    <property type="entry name" value="MetH"/>
</dbReference>
<dbReference type="SUPFAM" id="SSF47644">
    <property type="entry name" value="Methionine synthase domain"/>
    <property type="match status" value="1"/>
</dbReference>
<feature type="binding site" evidence="23">
    <location>
        <begin position="1193"/>
        <end position="1194"/>
    </location>
    <ligand>
        <name>S-adenosyl-L-methionine</name>
        <dbReference type="ChEBI" id="CHEBI:59789"/>
    </ligand>
</feature>
<dbReference type="GO" id="GO:0046653">
    <property type="term" value="P:tetrahydrofolate metabolic process"/>
    <property type="evidence" value="ECO:0007669"/>
    <property type="project" value="TreeGrafter"/>
</dbReference>
<feature type="binding site" evidence="23">
    <location>
        <position position="863"/>
    </location>
    <ligand>
        <name>methylcob(III)alamin</name>
        <dbReference type="ChEBI" id="CHEBI:28115"/>
    </ligand>
</feature>
<dbReference type="Pfam" id="PF02607">
    <property type="entry name" value="B12-binding_2"/>
    <property type="match status" value="1"/>
</dbReference>
<evidence type="ECO:0000256" key="16">
    <source>
        <dbReference type="ARBA" id="ARBA00023167"/>
    </source>
</evidence>
<accession>A0AA42H5S9</accession>
<dbReference type="SUPFAM" id="SSF52242">
    <property type="entry name" value="Cobalamin (vitamin B12)-binding domain"/>
    <property type="match status" value="1"/>
</dbReference>
<evidence type="ECO:0000256" key="23">
    <source>
        <dbReference type="PIRSR" id="PIRSR000381-2"/>
    </source>
</evidence>
<comment type="pathway">
    <text evidence="4 21">Amino-acid biosynthesis; L-methionine biosynthesis via de novo pathway; L-methionine from L-homocysteine (MetH route): step 1/1.</text>
</comment>
<dbReference type="GO" id="GO:0005829">
    <property type="term" value="C:cytosol"/>
    <property type="evidence" value="ECO:0007669"/>
    <property type="project" value="TreeGrafter"/>
</dbReference>
<evidence type="ECO:0000256" key="2">
    <source>
        <dbReference type="ARBA" id="ARBA00001947"/>
    </source>
</evidence>
<dbReference type="GO" id="GO:0008270">
    <property type="term" value="F:zinc ion binding"/>
    <property type="evidence" value="ECO:0007669"/>
    <property type="project" value="UniProtKB-UniRule"/>
</dbReference>
<evidence type="ECO:0000259" key="28">
    <source>
        <dbReference type="PROSITE" id="PS51332"/>
    </source>
</evidence>
<keyword evidence="9 21" id="KW-0028">Amino-acid biosynthesis</keyword>
<keyword evidence="8 21" id="KW-0489">Methyltransferase</keyword>
<feature type="binding site" evidence="23">
    <location>
        <position position="950"/>
    </location>
    <ligand>
        <name>S-adenosyl-L-methionine</name>
        <dbReference type="ChEBI" id="CHEBI:59789"/>
    </ligand>
</feature>
<dbReference type="FunFam" id="3.20.20.20:FF:000002">
    <property type="entry name" value="Methionine synthase"/>
    <property type="match status" value="1"/>
</dbReference>
<dbReference type="InterPro" id="IPR000489">
    <property type="entry name" value="Pterin-binding_dom"/>
</dbReference>
<organism evidence="30 31">
    <name type="scientific">Stutzerimonas stutzeri</name>
    <name type="common">Pseudomonas stutzeri</name>
    <dbReference type="NCBI Taxonomy" id="316"/>
    <lineage>
        <taxon>Bacteria</taxon>
        <taxon>Pseudomonadati</taxon>
        <taxon>Pseudomonadota</taxon>
        <taxon>Gammaproteobacteria</taxon>
        <taxon>Pseudomonadales</taxon>
        <taxon>Pseudomonadaceae</taxon>
        <taxon>Stutzerimonas</taxon>
    </lineage>
</organism>
<comment type="domain">
    <text evidence="21">Modular enzyme with four functionally distinct domains. The isolated Hcy-binding domain catalyzes methyl transfer from free methylcobalamin to homocysteine. The Hcy-binding domain in association with the pterin-binding domain catalyzes the methylation of cob(I)alamin by methyltetrahydrofolate and the methylation of homocysteine. The B12-binding domain binds the cofactor. The AdoMet activation domain binds S-adenosyl-L-methionine. Under aerobic conditions cob(I)alamin can be converted to inactive cob(II)alamin. Reductive methylation by S-adenosyl-L-methionine and flavodoxin regenerates methylcobalamin.</text>
</comment>
<dbReference type="Gene3D" id="3.20.20.330">
    <property type="entry name" value="Homocysteine-binding-like domain"/>
    <property type="match status" value="1"/>
</dbReference>
<dbReference type="CDD" id="cd02069">
    <property type="entry name" value="methionine_synthase_B12_BD"/>
    <property type="match status" value="1"/>
</dbReference>
<gene>
    <name evidence="30" type="primary">metH</name>
    <name evidence="30" type="ORF">N7335_07415</name>
</gene>
<evidence type="ECO:0000256" key="24">
    <source>
        <dbReference type="PROSITE-ProRule" id="PRU00333"/>
    </source>
</evidence>
<dbReference type="InterPro" id="IPR036589">
    <property type="entry name" value="HCY_dom_sf"/>
</dbReference>
<dbReference type="InterPro" id="IPR050554">
    <property type="entry name" value="Met_Synthase/Corrinoid"/>
</dbReference>
<feature type="binding site" evidence="22 24">
    <location>
        <position position="313"/>
    </location>
    <ligand>
        <name>Zn(2+)</name>
        <dbReference type="ChEBI" id="CHEBI:29105"/>
    </ligand>
</feature>
<dbReference type="FunFam" id="3.20.20.330:FF:000001">
    <property type="entry name" value="Methionine synthase"/>
    <property type="match status" value="1"/>
</dbReference>
<evidence type="ECO:0000256" key="8">
    <source>
        <dbReference type="ARBA" id="ARBA00022603"/>
    </source>
</evidence>
<dbReference type="Gene3D" id="3.20.20.20">
    <property type="entry name" value="Dihydropteroate synthase-like"/>
    <property type="match status" value="1"/>
</dbReference>
<keyword evidence="11 21" id="KW-0808">Transferase</keyword>
<dbReference type="GO" id="GO:0008705">
    <property type="term" value="F:methionine synthase activity"/>
    <property type="evidence" value="ECO:0007669"/>
    <property type="project" value="UniProtKB-UniRule"/>
</dbReference>
<dbReference type="PROSITE" id="PS51332">
    <property type="entry name" value="B12_BINDING"/>
    <property type="match status" value="1"/>
</dbReference>
<dbReference type="Pfam" id="PF02965">
    <property type="entry name" value="Met_synt_B12"/>
    <property type="match status" value="1"/>
</dbReference>
<dbReference type="PANTHER" id="PTHR45833:SF1">
    <property type="entry name" value="METHIONINE SYNTHASE"/>
    <property type="match status" value="1"/>
</dbReference>
<feature type="binding site" description="axial binding residue" evidence="22">
    <location>
        <position position="761"/>
    </location>
    <ligand>
        <name>methylcob(III)alamin</name>
        <dbReference type="ChEBI" id="CHEBI:28115"/>
    </ligand>
    <ligandPart>
        <name>Co</name>
        <dbReference type="ChEBI" id="CHEBI:27638"/>
    </ligandPart>
</feature>
<feature type="binding site" evidence="23">
    <location>
        <position position="1138"/>
    </location>
    <ligand>
        <name>S-adenosyl-L-methionine</name>
        <dbReference type="ChEBI" id="CHEBI:59789"/>
    </ligand>
</feature>
<dbReference type="FunFam" id="1.10.1240.10:FF:000001">
    <property type="entry name" value="Methionine synthase"/>
    <property type="match status" value="1"/>
</dbReference>